<keyword evidence="4 5" id="KW-0413">Isomerase</keyword>
<organism evidence="9 10">
    <name type="scientific">Labilibaculum antarcticum</name>
    <dbReference type="NCBI Taxonomy" id="1717717"/>
    <lineage>
        <taxon>Bacteria</taxon>
        <taxon>Pseudomonadati</taxon>
        <taxon>Bacteroidota</taxon>
        <taxon>Bacteroidia</taxon>
        <taxon>Marinilabiliales</taxon>
        <taxon>Marinifilaceae</taxon>
        <taxon>Labilibaculum</taxon>
    </lineage>
</organism>
<evidence type="ECO:0000313" key="10">
    <source>
        <dbReference type="Proteomes" id="UP000218267"/>
    </source>
</evidence>
<feature type="signal peptide" evidence="7">
    <location>
        <begin position="1"/>
        <end position="20"/>
    </location>
</feature>
<sequence length="280" mass="30241">MKYSLLAIVFAFLVSCSSSDDEKDYRVENEAEIVAYVAEHGLNATRSNSGLYYVIEEEGAGAQVTSTSDVAVTYKGTYTNGTVLDDSKGELVSFNLQGVIAGWSEGLSYFKEGGKGTLLIPSYLGYGSKDSNGVPGGSVLVFEITVFSDEMIADRNQAEIATYLEDKDLTAARTDSGLYYIIEEEGTGEFPTETSTVTVSYIGSFLDDTVFTESSVSGRQYDLAEVIKGWTEGIPYFKAGGEGKLIIPAHLAYGSYSDIYYGIPSGSVLIYEVKLISIDE</sequence>
<dbReference type="EMBL" id="AP018042">
    <property type="protein sequence ID" value="BAX79402.1"/>
    <property type="molecule type" value="Genomic_DNA"/>
</dbReference>
<evidence type="ECO:0000259" key="8">
    <source>
        <dbReference type="PROSITE" id="PS50059"/>
    </source>
</evidence>
<dbReference type="EC" id="5.2.1.8" evidence="6"/>
<dbReference type="Gene3D" id="3.10.50.40">
    <property type="match status" value="2"/>
</dbReference>
<dbReference type="AlphaFoldDB" id="A0A1Y1CHA4"/>
<dbReference type="InterPro" id="IPR046357">
    <property type="entry name" value="PPIase_dom_sf"/>
</dbReference>
<comment type="catalytic activity">
    <reaction evidence="1 5 6">
        <text>[protein]-peptidylproline (omega=180) = [protein]-peptidylproline (omega=0)</text>
        <dbReference type="Rhea" id="RHEA:16237"/>
        <dbReference type="Rhea" id="RHEA-COMP:10747"/>
        <dbReference type="Rhea" id="RHEA-COMP:10748"/>
        <dbReference type="ChEBI" id="CHEBI:83833"/>
        <dbReference type="ChEBI" id="CHEBI:83834"/>
        <dbReference type="EC" id="5.2.1.8"/>
    </reaction>
</comment>
<dbReference type="Proteomes" id="UP000218267">
    <property type="component" value="Chromosome"/>
</dbReference>
<evidence type="ECO:0000256" key="4">
    <source>
        <dbReference type="ARBA" id="ARBA00023235"/>
    </source>
</evidence>
<comment type="similarity">
    <text evidence="2 6">Belongs to the FKBP-type PPIase family.</text>
</comment>
<feature type="chain" id="PRO_5013050347" description="Peptidyl-prolyl cis-trans isomerase" evidence="7">
    <location>
        <begin position="21"/>
        <end position="280"/>
    </location>
</feature>
<keyword evidence="7" id="KW-0732">Signal</keyword>
<evidence type="ECO:0000256" key="2">
    <source>
        <dbReference type="ARBA" id="ARBA00006577"/>
    </source>
</evidence>
<name>A0A1Y1CHA4_9BACT</name>
<evidence type="ECO:0000256" key="1">
    <source>
        <dbReference type="ARBA" id="ARBA00000971"/>
    </source>
</evidence>
<keyword evidence="3 5" id="KW-0697">Rotamase</keyword>
<reference evidence="10" key="2">
    <citation type="journal article" date="2020" name="Antonie Van Leeuwenhoek">
        <title>Labilibaculum antarcticum sp. nov., a novel facultative anaerobic, psychrotorelant bacterium isolated from marine sediment of Antarctica.</title>
        <authorList>
            <person name="Watanabe M."/>
            <person name="Kojima H."/>
            <person name="Fukui M."/>
        </authorList>
    </citation>
    <scope>NUCLEOTIDE SEQUENCE [LARGE SCALE GENOMIC DNA]</scope>
    <source>
        <strain evidence="10">SPP2</strain>
    </source>
</reference>
<accession>A0A1Y1CHA4</accession>
<evidence type="ECO:0000256" key="6">
    <source>
        <dbReference type="RuleBase" id="RU003915"/>
    </source>
</evidence>
<keyword evidence="10" id="KW-1185">Reference proteome</keyword>
<dbReference type="PROSITE" id="PS50059">
    <property type="entry name" value="FKBP_PPIASE"/>
    <property type="match status" value="2"/>
</dbReference>
<dbReference type="PANTHER" id="PTHR43811:SF19">
    <property type="entry name" value="39 KDA FK506-BINDING NUCLEAR PROTEIN"/>
    <property type="match status" value="1"/>
</dbReference>
<evidence type="ECO:0000256" key="5">
    <source>
        <dbReference type="PROSITE-ProRule" id="PRU00277"/>
    </source>
</evidence>
<dbReference type="PANTHER" id="PTHR43811">
    <property type="entry name" value="FKBP-TYPE PEPTIDYL-PROLYL CIS-TRANS ISOMERASE FKPA"/>
    <property type="match status" value="1"/>
</dbReference>
<gene>
    <name evidence="9" type="ORF">ALGA_1016</name>
</gene>
<evidence type="ECO:0000256" key="3">
    <source>
        <dbReference type="ARBA" id="ARBA00023110"/>
    </source>
</evidence>
<dbReference type="InterPro" id="IPR001179">
    <property type="entry name" value="PPIase_FKBP_dom"/>
</dbReference>
<dbReference type="SUPFAM" id="SSF54534">
    <property type="entry name" value="FKBP-like"/>
    <property type="match status" value="2"/>
</dbReference>
<feature type="domain" description="PPIase FKBP-type" evidence="8">
    <location>
        <begin position="194"/>
        <end position="279"/>
    </location>
</feature>
<evidence type="ECO:0000256" key="7">
    <source>
        <dbReference type="SAM" id="SignalP"/>
    </source>
</evidence>
<dbReference type="Pfam" id="PF00254">
    <property type="entry name" value="FKBP_C"/>
    <property type="match status" value="2"/>
</dbReference>
<evidence type="ECO:0000313" key="9">
    <source>
        <dbReference type="EMBL" id="BAX79402.1"/>
    </source>
</evidence>
<protein>
    <recommendedName>
        <fullName evidence="6">Peptidyl-prolyl cis-trans isomerase</fullName>
        <ecNumber evidence="6">5.2.1.8</ecNumber>
    </recommendedName>
</protein>
<reference evidence="9 10" key="1">
    <citation type="journal article" date="2018" name="Mar. Genomics">
        <title>Complete genome sequence of Marinifilaceae bacterium strain SPP2, isolated from the Antarctic marine sediment.</title>
        <authorList>
            <person name="Watanabe M."/>
            <person name="Kojima H."/>
            <person name="Fukui M."/>
        </authorList>
    </citation>
    <scope>NUCLEOTIDE SEQUENCE [LARGE SCALE GENOMIC DNA]</scope>
    <source>
        <strain evidence="9 10">SPP2</strain>
    </source>
</reference>
<feature type="domain" description="PPIase FKBP-type" evidence="8">
    <location>
        <begin position="67"/>
        <end position="150"/>
    </location>
</feature>
<dbReference type="GO" id="GO:0003755">
    <property type="term" value="F:peptidyl-prolyl cis-trans isomerase activity"/>
    <property type="evidence" value="ECO:0007669"/>
    <property type="project" value="UniProtKB-UniRule"/>
</dbReference>
<dbReference type="PROSITE" id="PS51257">
    <property type="entry name" value="PROKAR_LIPOPROTEIN"/>
    <property type="match status" value="1"/>
</dbReference>
<proteinExistence type="inferred from homology"/>
<dbReference type="KEGG" id="mbas:ALGA_1016"/>
<dbReference type="RefSeq" id="WP_197705710.1">
    <property type="nucleotide sequence ID" value="NZ_AP018042.1"/>
</dbReference>